<evidence type="ECO:0000256" key="1">
    <source>
        <dbReference type="SAM" id="MobiDB-lite"/>
    </source>
</evidence>
<evidence type="ECO:0000259" key="2">
    <source>
        <dbReference type="Pfam" id="PF01230"/>
    </source>
</evidence>
<dbReference type="InterPro" id="IPR036265">
    <property type="entry name" value="HIT-like_sf"/>
</dbReference>
<feature type="domain" description="HIT" evidence="2">
    <location>
        <begin position="81"/>
        <end position="166"/>
    </location>
</feature>
<evidence type="ECO:0000313" key="3">
    <source>
        <dbReference type="EMBL" id="KAF9755332.1"/>
    </source>
</evidence>
<dbReference type="Gene3D" id="3.30.428.10">
    <property type="entry name" value="HIT-like"/>
    <property type="match status" value="1"/>
</dbReference>
<feature type="compositionally biased region" description="Acidic residues" evidence="1">
    <location>
        <begin position="168"/>
        <end position="177"/>
    </location>
</feature>
<feature type="compositionally biased region" description="Low complexity" evidence="1">
    <location>
        <begin position="190"/>
        <end position="258"/>
    </location>
</feature>
<feature type="region of interest" description="Disordered" evidence="1">
    <location>
        <begin position="1"/>
        <end position="60"/>
    </location>
</feature>
<protein>
    <recommendedName>
        <fullName evidence="2">HIT domain-containing protein</fullName>
    </recommendedName>
</protein>
<feature type="region of interest" description="Disordered" evidence="1">
    <location>
        <begin position="168"/>
        <end position="293"/>
    </location>
</feature>
<dbReference type="AlphaFoldDB" id="A0A8H7NG67"/>
<dbReference type="EMBL" id="JADCTT010000003">
    <property type="protein sequence ID" value="KAF9755332.1"/>
    <property type="molecule type" value="Genomic_DNA"/>
</dbReference>
<sequence>MGSPGSDSDEAITKDEIQGVEPPQTKGSRSKNAFTELMRPKPKAAPAQDHSPSSFSRGGHPFKDRMGLGAYLADPSSFPSSRVIYHTPDFVVINDLFPKSTIHTLLLPRSPKHNLMHPFDALEDADFRAKVVAETGKLKALVASELRRRLGHNSRADAARQAVLDGDDFDQGVELDPADGLPRGRDWSRRSSSASTPSRACPTCTSTSCRATCTRPRSSTASTTTPSTRPSSSTWPTSRWAWTTRGGRPRRPGICTGTCGAGGVGGISGTASSSSRTIWKRSSRNGVGNSVSQ</sequence>
<feature type="compositionally biased region" description="Gly residues" evidence="1">
    <location>
        <begin position="259"/>
        <end position="268"/>
    </location>
</feature>
<reference evidence="3" key="1">
    <citation type="submission" date="2020-10" db="EMBL/GenBank/DDBJ databases">
        <title>High-Quality Genome Resource of Clonostachys rosea strain S41 by Oxford Nanopore Long-Read Sequencing.</title>
        <authorList>
            <person name="Wang H."/>
        </authorList>
    </citation>
    <scope>NUCLEOTIDE SEQUENCE</scope>
    <source>
        <strain evidence="3">S41</strain>
    </source>
</reference>
<dbReference type="Proteomes" id="UP000616885">
    <property type="component" value="Unassembled WGS sequence"/>
</dbReference>
<comment type="caution">
    <text evidence="3">The sequence shown here is derived from an EMBL/GenBank/DDBJ whole genome shotgun (WGS) entry which is preliminary data.</text>
</comment>
<gene>
    <name evidence="3" type="ORF">IM811_010773</name>
</gene>
<dbReference type="InterPro" id="IPR011146">
    <property type="entry name" value="HIT-like"/>
</dbReference>
<organism evidence="3 4">
    <name type="scientific">Bionectria ochroleuca</name>
    <name type="common">Gliocladium roseum</name>
    <dbReference type="NCBI Taxonomy" id="29856"/>
    <lineage>
        <taxon>Eukaryota</taxon>
        <taxon>Fungi</taxon>
        <taxon>Dikarya</taxon>
        <taxon>Ascomycota</taxon>
        <taxon>Pezizomycotina</taxon>
        <taxon>Sordariomycetes</taxon>
        <taxon>Hypocreomycetidae</taxon>
        <taxon>Hypocreales</taxon>
        <taxon>Bionectriaceae</taxon>
        <taxon>Clonostachys</taxon>
    </lineage>
</organism>
<name>A0A8H7NG67_BIOOC</name>
<accession>A0A8H7NG67</accession>
<dbReference type="GO" id="GO:0003824">
    <property type="term" value="F:catalytic activity"/>
    <property type="evidence" value="ECO:0007669"/>
    <property type="project" value="InterPro"/>
</dbReference>
<dbReference type="SUPFAM" id="SSF54197">
    <property type="entry name" value="HIT-like"/>
    <property type="match status" value="1"/>
</dbReference>
<dbReference type="Pfam" id="PF01230">
    <property type="entry name" value="HIT"/>
    <property type="match status" value="1"/>
</dbReference>
<evidence type="ECO:0000313" key="4">
    <source>
        <dbReference type="Proteomes" id="UP000616885"/>
    </source>
</evidence>
<proteinExistence type="predicted"/>